<proteinExistence type="predicted"/>
<gene>
    <name evidence="1" type="ORF">BOTBODRAFT_57878</name>
</gene>
<dbReference type="SUPFAM" id="SSF52047">
    <property type="entry name" value="RNI-like"/>
    <property type="match status" value="1"/>
</dbReference>
<dbReference type="Proteomes" id="UP000027195">
    <property type="component" value="Unassembled WGS sequence"/>
</dbReference>
<dbReference type="Gene3D" id="1.20.1280.50">
    <property type="match status" value="1"/>
</dbReference>
<dbReference type="AlphaFoldDB" id="A0A067MGD5"/>
<sequence length="592" mass="65757">MEVPTPDHILKLVHNIVEQYPEESINGARPSFWRLENTRDDHQLVRDIYEDCQLTLATRGYTPDAIESQRTNMLLSIAACINLRRPVDRVPVDILAAIFKLAAQPDQNSVLPPERRPPLNVAQVSSRWRETALNMPELWTQVDATLAGTPPTDKLIRSSQEIPSNAGLAPARTEQVTSAQDEARIGSPTQTDIEDYEVQIDAFERMQPLLPHAALWRSLKLHSLQQADLELLVLPVPNLEVFHAEIDADARPGTQLNLPTNLFDGFAPHLRDVKLTSVHMSLSSHLLSHLTSLHLCNIKFGKGSTMLRLMAVLRSSPQLQYLTLSGANLPASGGRPLGEKALLLDLQTITIDNMSDTTVRHLMSSIIVSRRTKVALSPSSGMSFATTFPPPTVDIPSSFPNLHRVGHLRITALAREIHVVGKDARGGRTLADLRFTSTKRGRPMPLMVLESLGAGWPLPHLKSITFWDLQPDAISVEFFVDTLYGFPALETLSFDECDPAFVKALIATPKDYVCPLLQRLEIQASDIGGKEVVKVVTSRTSHVAASGKVYLQSVKLSECRMIGEDCIEVLEELVPDVEWDEERPCKARKLFR</sequence>
<dbReference type="InterPro" id="IPR032675">
    <property type="entry name" value="LRR_dom_sf"/>
</dbReference>
<protein>
    <submittedName>
        <fullName evidence="1">Uncharacterized protein</fullName>
    </submittedName>
</protein>
<keyword evidence="2" id="KW-1185">Reference proteome</keyword>
<dbReference type="OrthoDB" id="3365698at2759"/>
<name>A0A067MGD5_BOTB1</name>
<dbReference type="HOGENOM" id="CLU_024199_1_2_1"/>
<accession>A0A067MGD5</accession>
<evidence type="ECO:0000313" key="2">
    <source>
        <dbReference type="Proteomes" id="UP000027195"/>
    </source>
</evidence>
<dbReference type="STRING" id="930990.A0A067MGD5"/>
<dbReference type="InParanoid" id="A0A067MGD5"/>
<organism evidence="1 2">
    <name type="scientific">Botryobasidium botryosum (strain FD-172 SS1)</name>
    <dbReference type="NCBI Taxonomy" id="930990"/>
    <lineage>
        <taxon>Eukaryota</taxon>
        <taxon>Fungi</taxon>
        <taxon>Dikarya</taxon>
        <taxon>Basidiomycota</taxon>
        <taxon>Agaricomycotina</taxon>
        <taxon>Agaricomycetes</taxon>
        <taxon>Cantharellales</taxon>
        <taxon>Botryobasidiaceae</taxon>
        <taxon>Botryobasidium</taxon>
    </lineage>
</organism>
<dbReference type="Gene3D" id="3.80.10.10">
    <property type="entry name" value="Ribonuclease Inhibitor"/>
    <property type="match status" value="1"/>
</dbReference>
<dbReference type="EMBL" id="KL198065">
    <property type="protein sequence ID" value="KDQ10646.1"/>
    <property type="molecule type" value="Genomic_DNA"/>
</dbReference>
<reference evidence="2" key="1">
    <citation type="journal article" date="2014" name="Proc. Natl. Acad. Sci. U.S.A.">
        <title>Extensive sampling of basidiomycete genomes demonstrates inadequacy of the white-rot/brown-rot paradigm for wood decay fungi.</title>
        <authorList>
            <person name="Riley R."/>
            <person name="Salamov A.A."/>
            <person name="Brown D.W."/>
            <person name="Nagy L.G."/>
            <person name="Floudas D."/>
            <person name="Held B.W."/>
            <person name="Levasseur A."/>
            <person name="Lombard V."/>
            <person name="Morin E."/>
            <person name="Otillar R."/>
            <person name="Lindquist E.A."/>
            <person name="Sun H."/>
            <person name="LaButti K.M."/>
            <person name="Schmutz J."/>
            <person name="Jabbour D."/>
            <person name="Luo H."/>
            <person name="Baker S.E."/>
            <person name="Pisabarro A.G."/>
            <person name="Walton J.D."/>
            <person name="Blanchette R.A."/>
            <person name="Henrissat B."/>
            <person name="Martin F."/>
            <person name="Cullen D."/>
            <person name="Hibbett D.S."/>
            <person name="Grigoriev I.V."/>
        </authorList>
    </citation>
    <scope>NUCLEOTIDE SEQUENCE [LARGE SCALE GENOMIC DNA]</scope>
    <source>
        <strain evidence="2">FD-172 SS1</strain>
    </source>
</reference>
<evidence type="ECO:0000313" key="1">
    <source>
        <dbReference type="EMBL" id="KDQ10646.1"/>
    </source>
</evidence>